<dbReference type="RefSeq" id="WP_032571953.1">
    <property type="nucleotide sequence ID" value="NZ_JGDM01000200.1"/>
</dbReference>
<reference evidence="10 11" key="1">
    <citation type="submission" date="2014-02" db="EMBL/GenBank/DDBJ databases">
        <authorList>
            <person name="Sears C."/>
            <person name="Carroll K."/>
            <person name="Sack B.R."/>
            <person name="Qadri F."/>
            <person name="Myers L.L."/>
            <person name="Chung G.-T."/>
            <person name="Escheverria P."/>
            <person name="Fraser C.M."/>
            <person name="Sadzewicz L."/>
            <person name="Shefchek K.A."/>
            <person name="Tallon L."/>
            <person name="Das S.P."/>
            <person name="Daugherty S."/>
            <person name="Mongodin E.F."/>
        </authorList>
    </citation>
    <scope>NUCLEOTIDE SEQUENCE [LARGE SCALE GENOMIC DNA]</scope>
    <source>
        <strain evidence="10 11">2-F-2 #4</strain>
    </source>
</reference>
<gene>
    <name evidence="10" type="ORF">M076_5200</name>
</gene>
<dbReference type="GO" id="GO:0003677">
    <property type="term" value="F:DNA binding"/>
    <property type="evidence" value="ECO:0007669"/>
    <property type="project" value="InterPro"/>
</dbReference>
<dbReference type="Pfam" id="PF02384">
    <property type="entry name" value="N6_Mtase"/>
    <property type="match status" value="1"/>
</dbReference>
<dbReference type="EC" id="2.1.1.72" evidence="2"/>
<dbReference type="Gene3D" id="3.40.50.150">
    <property type="entry name" value="Vaccinia Virus protein VP39"/>
    <property type="match status" value="1"/>
</dbReference>
<evidence type="ECO:0000313" key="10">
    <source>
        <dbReference type="EMBL" id="EXZ41691.1"/>
    </source>
</evidence>
<dbReference type="GO" id="GO:0032259">
    <property type="term" value="P:methylation"/>
    <property type="evidence" value="ECO:0007669"/>
    <property type="project" value="UniProtKB-KW"/>
</dbReference>
<proteinExistence type="inferred from homology"/>
<dbReference type="AlphaFoldDB" id="A0A016BME1"/>
<dbReference type="InterPro" id="IPR022749">
    <property type="entry name" value="D12N6_MeTrfase_N"/>
</dbReference>
<evidence type="ECO:0000256" key="2">
    <source>
        <dbReference type="ARBA" id="ARBA00011900"/>
    </source>
</evidence>
<name>A0A016BME1_BACFG</name>
<evidence type="ECO:0000256" key="4">
    <source>
        <dbReference type="ARBA" id="ARBA00022679"/>
    </source>
</evidence>
<evidence type="ECO:0000256" key="6">
    <source>
        <dbReference type="ARBA" id="ARBA00022747"/>
    </source>
</evidence>
<dbReference type="PANTHER" id="PTHR42933">
    <property type="entry name" value="SLR6095 PROTEIN"/>
    <property type="match status" value="1"/>
</dbReference>
<dbReference type="GO" id="GO:0009007">
    <property type="term" value="F:site-specific DNA-methyltransferase (adenine-specific) activity"/>
    <property type="evidence" value="ECO:0007669"/>
    <property type="project" value="UniProtKB-EC"/>
</dbReference>
<evidence type="ECO:0000313" key="11">
    <source>
        <dbReference type="Proteomes" id="UP000022272"/>
    </source>
</evidence>
<dbReference type="EMBL" id="JGDM01000200">
    <property type="protein sequence ID" value="EXZ41691.1"/>
    <property type="molecule type" value="Genomic_DNA"/>
</dbReference>
<dbReference type="GO" id="GO:0009307">
    <property type="term" value="P:DNA restriction-modification system"/>
    <property type="evidence" value="ECO:0007669"/>
    <property type="project" value="UniProtKB-KW"/>
</dbReference>
<dbReference type="GO" id="GO:0008170">
    <property type="term" value="F:N-methyltransferase activity"/>
    <property type="evidence" value="ECO:0007669"/>
    <property type="project" value="InterPro"/>
</dbReference>
<evidence type="ECO:0000256" key="1">
    <source>
        <dbReference type="ARBA" id="ARBA00006594"/>
    </source>
</evidence>
<comment type="similarity">
    <text evidence="1">Belongs to the N(4)/N(6)-methyltransferase family.</text>
</comment>
<dbReference type="Proteomes" id="UP000022272">
    <property type="component" value="Unassembled WGS sequence"/>
</dbReference>
<keyword evidence="6" id="KW-0680">Restriction system</keyword>
<feature type="non-terminal residue" evidence="10">
    <location>
        <position position="293"/>
    </location>
</feature>
<keyword evidence="4" id="KW-0808">Transferase</keyword>
<feature type="domain" description="DNA methylase adenine-specific" evidence="8">
    <location>
        <begin position="179"/>
        <end position="288"/>
    </location>
</feature>
<organism evidence="10 11">
    <name type="scientific">Bacteroides fragilis str. 2-F-2 #4</name>
    <dbReference type="NCBI Taxonomy" id="1339280"/>
    <lineage>
        <taxon>Bacteria</taxon>
        <taxon>Pseudomonadati</taxon>
        <taxon>Bacteroidota</taxon>
        <taxon>Bacteroidia</taxon>
        <taxon>Bacteroidales</taxon>
        <taxon>Bacteroidaceae</taxon>
        <taxon>Bacteroides</taxon>
    </lineage>
</organism>
<dbReference type="PANTHER" id="PTHR42933:SF3">
    <property type="entry name" value="TYPE I RESTRICTION ENZYME MJAVIII METHYLASE SUBUNIT"/>
    <property type="match status" value="1"/>
</dbReference>
<dbReference type="InterPro" id="IPR029063">
    <property type="entry name" value="SAM-dependent_MTases_sf"/>
</dbReference>
<sequence>MDNKQYNALFSFIWNIANDVLVHAFEKGDYKKIILPFMVLRRIDVLLESTKAAVLEKKEFCDSHHLADYTPFLTQVTGYPFYNTSAFTMKTLKNEIDPQRLKMNIIEYFNGFSQDVQDIIDKFKLRQQVDNLIEANRLGSLLEKFTDENINLSVKPVMQEVINEDGTKEMVERLPGLDNHTMGTIFEELLRKFNEENNVTEAGEHFTPRDYVRLLGQLAIEPIKDKITDNTYTIYDGACGTGGILTIVQEEIERIANEEGKRVRTSIFGQELQPDTYATCKADLMISGNINKF</sequence>
<keyword evidence="3 10" id="KW-0489">Methyltransferase</keyword>
<comment type="caution">
    <text evidence="10">The sequence shown here is derived from an EMBL/GenBank/DDBJ whole genome shotgun (WGS) entry which is preliminary data.</text>
</comment>
<evidence type="ECO:0000256" key="5">
    <source>
        <dbReference type="ARBA" id="ARBA00022691"/>
    </source>
</evidence>
<evidence type="ECO:0000259" key="9">
    <source>
        <dbReference type="Pfam" id="PF12161"/>
    </source>
</evidence>
<dbReference type="InterPro" id="IPR051537">
    <property type="entry name" value="DNA_Adenine_Mtase"/>
</dbReference>
<dbReference type="SUPFAM" id="SSF53335">
    <property type="entry name" value="S-adenosyl-L-methionine-dependent methyltransferases"/>
    <property type="match status" value="1"/>
</dbReference>
<accession>A0A016BME1</accession>
<evidence type="ECO:0000259" key="8">
    <source>
        <dbReference type="Pfam" id="PF02384"/>
    </source>
</evidence>
<dbReference type="Pfam" id="PF12161">
    <property type="entry name" value="HsdM_N"/>
    <property type="match status" value="1"/>
</dbReference>
<evidence type="ECO:0000256" key="3">
    <source>
        <dbReference type="ARBA" id="ARBA00022603"/>
    </source>
</evidence>
<evidence type="ECO:0000256" key="7">
    <source>
        <dbReference type="ARBA" id="ARBA00047942"/>
    </source>
</evidence>
<protein>
    <recommendedName>
        <fullName evidence="2">site-specific DNA-methyltransferase (adenine-specific)</fullName>
        <ecNumber evidence="2">2.1.1.72</ecNumber>
    </recommendedName>
</protein>
<comment type="catalytic activity">
    <reaction evidence="7">
        <text>a 2'-deoxyadenosine in DNA + S-adenosyl-L-methionine = an N(6)-methyl-2'-deoxyadenosine in DNA + S-adenosyl-L-homocysteine + H(+)</text>
        <dbReference type="Rhea" id="RHEA:15197"/>
        <dbReference type="Rhea" id="RHEA-COMP:12418"/>
        <dbReference type="Rhea" id="RHEA-COMP:12419"/>
        <dbReference type="ChEBI" id="CHEBI:15378"/>
        <dbReference type="ChEBI" id="CHEBI:57856"/>
        <dbReference type="ChEBI" id="CHEBI:59789"/>
        <dbReference type="ChEBI" id="CHEBI:90615"/>
        <dbReference type="ChEBI" id="CHEBI:90616"/>
        <dbReference type="EC" id="2.1.1.72"/>
    </reaction>
</comment>
<keyword evidence="5" id="KW-0949">S-adenosyl-L-methionine</keyword>
<feature type="domain" description="N6 adenine-specific DNA methyltransferase N-terminal" evidence="9">
    <location>
        <begin position="11"/>
        <end position="145"/>
    </location>
</feature>
<dbReference type="InterPro" id="IPR003356">
    <property type="entry name" value="DNA_methylase_A-5"/>
</dbReference>